<reference evidence="2" key="1">
    <citation type="submission" date="2022-11" db="UniProtKB">
        <authorList>
            <consortium name="WormBaseParasite"/>
        </authorList>
    </citation>
    <scope>IDENTIFICATION</scope>
</reference>
<name>A0A915IMR7_ROMCU</name>
<sequence>FAVGVSVGVEVNFSAGVKFSVGVNDNFSVRVAVQFSIGVNFSVVISGNFSVGNPAGQVDADGILRRFGVGCLGSKFFFLILN</sequence>
<evidence type="ECO:0000313" key="2">
    <source>
        <dbReference type="WBParaSite" id="nRc.2.0.1.t15105-RA"/>
    </source>
</evidence>
<protein>
    <submittedName>
        <fullName evidence="2">Uncharacterized protein</fullName>
    </submittedName>
</protein>
<dbReference type="Proteomes" id="UP000887565">
    <property type="component" value="Unplaced"/>
</dbReference>
<accession>A0A915IMR7</accession>
<evidence type="ECO:0000313" key="1">
    <source>
        <dbReference type="Proteomes" id="UP000887565"/>
    </source>
</evidence>
<proteinExistence type="predicted"/>
<keyword evidence="1" id="KW-1185">Reference proteome</keyword>
<dbReference type="WBParaSite" id="nRc.2.0.1.t15105-RA">
    <property type="protein sequence ID" value="nRc.2.0.1.t15105-RA"/>
    <property type="gene ID" value="nRc.2.0.1.g15105"/>
</dbReference>
<dbReference type="AlphaFoldDB" id="A0A915IMR7"/>
<organism evidence="1 2">
    <name type="scientific">Romanomermis culicivorax</name>
    <name type="common">Nematode worm</name>
    <dbReference type="NCBI Taxonomy" id="13658"/>
    <lineage>
        <taxon>Eukaryota</taxon>
        <taxon>Metazoa</taxon>
        <taxon>Ecdysozoa</taxon>
        <taxon>Nematoda</taxon>
        <taxon>Enoplea</taxon>
        <taxon>Dorylaimia</taxon>
        <taxon>Mermithida</taxon>
        <taxon>Mermithoidea</taxon>
        <taxon>Mermithidae</taxon>
        <taxon>Romanomermis</taxon>
    </lineage>
</organism>